<gene>
    <name evidence="1" type="ORF">HSX42_01740</name>
</gene>
<protein>
    <submittedName>
        <fullName evidence="1">Uncharacterized protein</fullName>
    </submittedName>
</protein>
<proteinExistence type="predicted"/>
<accession>A0ABY9QEN3</accession>
<sequence length="59" mass="6391">MTPMLPPPRQFTGLPSGLAKLAFVIAESLQPMAKKMKQRQTAGGQEVALGRLLFGCFET</sequence>
<evidence type="ECO:0000313" key="1">
    <source>
        <dbReference type="EMBL" id="WMV76573.1"/>
    </source>
</evidence>
<dbReference type="EMBL" id="CP133461">
    <property type="protein sequence ID" value="WMV76573.1"/>
    <property type="molecule type" value="Genomic_DNA"/>
</dbReference>
<reference evidence="1 2" key="1">
    <citation type="submission" date="2023-08" db="EMBL/GenBank/DDBJ databases">
        <title>Complete genome sequence of Geobacillus thermodenitrificans K1041, a genetically tractable strain representative of the genus Geobacillus.</title>
        <authorList>
            <person name="Kani S."/>
            <person name="Suzuki H."/>
        </authorList>
    </citation>
    <scope>NUCLEOTIDE SEQUENCE [LARGE SCALE GENOMIC DNA]</scope>
    <source>
        <strain evidence="1 2">K1041</strain>
    </source>
</reference>
<keyword evidence="2" id="KW-1185">Reference proteome</keyword>
<dbReference type="Proteomes" id="UP001297580">
    <property type="component" value="Chromosome"/>
</dbReference>
<organism evidence="1 2">
    <name type="scientific">Geobacillus thermodenitrificans</name>
    <dbReference type="NCBI Taxonomy" id="33940"/>
    <lineage>
        <taxon>Bacteria</taxon>
        <taxon>Bacillati</taxon>
        <taxon>Bacillota</taxon>
        <taxon>Bacilli</taxon>
        <taxon>Bacillales</taxon>
        <taxon>Anoxybacillaceae</taxon>
        <taxon>Geobacillus</taxon>
    </lineage>
</organism>
<evidence type="ECO:0000313" key="2">
    <source>
        <dbReference type="Proteomes" id="UP001297580"/>
    </source>
</evidence>
<name>A0ABY9QEN3_GEOTD</name>
<dbReference type="GeneID" id="87624104"/>
<dbReference type="RefSeq" id="WP_148206523.1">
    <property type="nucleotide sequence ID" value="NZ_CP017694.1"/>
</dbReference>